<organism evidence="3 4">
    <name type="scientific">Massariosphaeria phaeospora</name>
    <dbReference type="NCBI Taxonomy" id="100035"/>
    <lineage>
        <taxon>Eukaryota</taxon>
        <taxon>Fungi</taxon>
        <taxon>Dikarya</taxon>
        <taxon>Ascomycota</taxon>
        <taxon>Pezizomycotina</taxon>
        <taxon>Dothideomycetes</taxon>
        <taxon>Pleosporomycetidae</taxon>
        <taxon>Pleosporales</taxon>
        <taxon>Pleosporales incertae sedis</taxon>
        <taxon>Massariosphaeria</taxon>
    </lineage>
</organism>
<evidence type="ECO:0000256" key="1">
    <source>
        <dbReference type="SAM" id="MobiDB-lite"/>
    </source>
</evidence>
<gene>
    <name evidence="3" type="ORF">BDV95DRAFT_311417</name>
</gene>
<evidence type="ECO:0000313" key="4">
    <source>
        <dbReference type="Proteomes" id="UP000481861"/>
    </source>
</evidence>
<accession>A0A7C8MUE3</accession>
<protein>
    <submittedName>
        <fullName evidence="3">Uncharacterized protein</fullName>
    </submittedName>
</protein>
<keyword evidence="2" id="KW-1133">Transmembrane helix</keyword>
<dbReference type="OrthoDB" id="5361354at2759"/>
<feature type="region of interest" description="Disordered" evidence="1">
    <location>
        <begin position="170"/>
        <end position="350"/>
    </location>
</feature>
<feature type="compositionally biased region" description="Pro residues" evidence="1">
    <location>
        <begin position="393"/>
        <end position="406"/>
    </location>
</feature>
<feature type="transmembrane region" description="Helical" evidence="2">
    <location>
        <begin position="12"/>
        <end position="30"/>
    </location>
</feature>
<keyword evidence="2" id="KW-0472">Membrane</keyword>
<dbReference type="PANTHER" id="PTHR40623">
    <property type="entry name" value="INTEGRAL MEMBRANE PROTEIN"/>
    <property type="match status" value="1"/>
</dbReference>
<dbReference type="PANTHER" id="PTHR40623:SF1">
    <property type="match status" value="1"/>
</dbReference>
<proteinExistence type="predicted"/>
<feature type="compositionally biased region" description="Polar residues" evidence="1">
    <location>
        <begin position="198"/>
        <end position="210"/>
    </location>
</feature>
<reference evidence="3 4" key="1">
    <citation type="submission" date="2020-01" db="EMBL/GenBank/DDBJ databases">
        <authorList>
            <consortium name="DOE Joint Genome Institute"/>
            <person name="Haridas S."/>
            <person name="Albert R."/>
            <person name="Binder M."/>
            <person name="Bloem J."/>
            <person name="Labutti K."/>
            <person name="Salamov A."/>
            <person name="Andreopoulos B."/>
            <person name="Baker S.E."/>
            <person name="Barry K."/>
            <person name="Bills G."/>
            <person name="Bluhm B.H."/>
            <person name="Cannon C."/>
            <person name="Castanera R."/>
            <person name="Culley D.E."/>
            <person name="Daum C."/>
            <person name="Ezra D."/>
            <person name="Gonzalez J.B."/>
            <person name="Henrissat B."/>
            <person name="Kuo A."/>
            <person name="Liang C."/>
            <person name="Lipzen A."/>
            <person name="Lutzoni F."/>
            <person name="Magnuson J."/>
            <person name="Mondo S."/>
            <person name="Nolan M."/>
            <person name="Ohm R."/>
            <person name="Pangilinan J."/>
            <person name="Park H.-J.H."/>
            <person name="Ramirez L."/>
            <person name="Alfaro M."/>
            <person name="Sun H."/>
            <person name="Tritt A."/>
            <person name="Yoshinaga Y."/>
            <person name="Zwiers L.-H.L."/>
            <person name="Turgeon B.G."/>
            <person name="Goodwin S.B."/>
            <person name="Spatafora J.W."/>
            <person name="Crous P.W."/>
            <person name="Grigoriev I.V."/>
        </authorList>
    </citation>
    <scope>NUCLEOTIDE SEQUENCE [LARGE SCALE GENOMIC DNA]</scope>
    <source>
        <strain evidence="3 4">CBS 611.86</strain>
    </source>
</reference>
<feature type="compositionally biased region" description="Polar residues" evidence="1">
    <location>
        <begin position="331"/>
        <end position="346"/>
    </location>
</feature>
<name>A0A7C8MUE3_9PLEO</name>
<evidence type="ECO:0000256" key="2">
    <source>
        <dbReference type="SAM" id="Phobius"/>
    </source>
</evidence>
<dbReference type="EMBL" id="JAADJZ010000005">
    <property type="protein sequence ID" value="KAF2875225.1"/>
    <property type="molecule type" value="Genomic_DNA"/>
</dbReference>
<feature type="region of interest" description="Disordered" evidence="1">
    <location>
        <begin position="385"/>
        <end position="406"/>
    </location>
</feature>
<keyword evidence="4" id="KW-1185">Reference proteome</keyword>
<feature type="compositionally biased region" description="Polar residues" evidence="1">
    <location>
        <begin position="251"/>
        <end position="267"/>
    </location>
</feature>
<feature type="region of interest" description="Disordered" evidence="1">
    <location>
        <begin position="114"/>
        <end position="150"/>
    </location>
</feature>
<keyword evidence="2" id="KW-0812">Transmembrane</keyword>
<sequence>MGAFGELQLAYKYGSLLVLTILAGVVKVLFDRRKLKKFTKQQHVETGPTEDQVELNQREKDEGDLFGIRAIEAGFYAGIPQSRPTSRAGSYIESPSMSSNTLIGSALNSPKVNTHPMASSVTSLPLAHDSGRDSDTLPTQTASRRVSPPAIRLAPSVAEINGRHDINAGVNMRLNVPPSPVTRQPTSPRFGGSDSESDGQITPPSLSPRTANFKPDHYAPTAPQIPMPARAYRDEESDNTYLAYSEPRTRAGQSNDVNPEQPSSSYRLQPRIYQPTHQRDTSNASSVYSDKRKSQHYEPNNPSISYDYPFPEVSNGNSASLAANKEASAPASISSTLHPPGSSTSEQTHDSRLSEFYEAYYRHSQYANVLSSDASMRPTIANATQPTIVEVPSPLPSPKPQPGMAM</sequence>
<dbReference type="AlphaFoldDB" id="A0A7C8MUE3"/>
<comment type="caution">
    <text evidence="3">The sequence shown here is derived from an EMBL/GenBank/DDBJ whole genome shotgun (WGS) entry which is preliminary data.</text>
</comment>
<evidence type="ECO:0000313" key="3">
    <source>
        <dbReference type="EMBL" id="KAF2875225.1"/>
    </source>
</evidence>
<dbReference type="Proteomes" id="UP000481861">
    <property type="component" value="Unassembled WGS sequence"/>
</dbReference>
<feature type="compositionally biased region" description="Polar residues" evidence="1">
    <location>
        <begin position="114"/>
        <end position="123"/>
    </location>
</feature>